<comment type="caution">
    <text evidence="1">The sequence shown here is derived from an EMBL/GenBank/DDBJ whole genome shotgun (WGS) entry which is preliminary data.</text>
</comment>
<feature type="non-terminal residue" evidence="1">
    <location>
        <position position="1"/>
    </location>
</feature>
<organism evidence="1">
    <name type="scientific">marine sediment metagenome</name>
    <dbReference type="NCBI Taxonomy" id="412755"/>
    <lineage>
        <taxon>unclassified sequences</taxon>
        <taxon>metagenomes</taxon>
        <taxon>ecological metagenomes</taxon>
    </lineage>
</organism>
<name>A0A0F9GLV3_9ZZZZ</name>
<reference evidence="1" key="1">
    <citation type="journal article" date="2015" name="Nature">
        <title>Complex archaea that bridge the gap between prokaryotes and eukaryotes.</title>
        <authorList>
            <person name="Spang A."/>
            <person name="Saw J.H."/>
            <person name="Jorgensen S.L."/>
            <person name="Zaremba-Niedzwiedzka K."/>
            <person name="Martijn J."/>
            <person name="Lind A.E."/>
            <person name="van Eijk R."/>
            <person name="Schleper C."/>
            <person name="Guy L."/>
            <person name="Ettema T.J."/>
        </authorList>
    </citation>
    <scope>NUCLEOTIDE SEQUENCE</scope>
</reference>
<feature type="non-terminal residue" evidence="1">
    <location>
        <position position="889"/>
    </location>
</feature>
<sequence>YIITNVSTYSYSAGSDGEEWVDTNKATTQNDDDTFVSFNPSTEDTSDWIRLTNFGFSIPAATITGIEVEIDREATQSSSIKDGRIYLRKTSGQVGNNKSAAGYWDTIDDDSYDTYGSTSDLWGTTWTSSEINSVDFGIDIYVGYDGSVADNARIDHLRIKIYYTETAVTQATGIIRPNGDVSAQWEASAGGSHYVLIDEATLDINDFIYTSSNAPSTITDEFYLGFLDIISGIVTEIQIKVYGNETPIDSTVNVYSGGWLGAQQLNLAINPGWKTYTWTGLSLSQADLDGARIRFESVPPLPNGGDASLIGQFTPVQGTTNKYSYNWTDIQNTLGMSTGDKTTIYIDIRDLDSGSSYNLTYSVLLDFEAPTSIINIGDGITDYSLNNFGAPWTLFNVTGLDNLQGVINHTEYYYGEETSIEYQVNVLDMQNITIFSSGFLSLSGTQTSLFDLGIPVLGFEDHTKYYYIIDFKITDAAGNFIINSSYLGDSYNYDANIPRVLVSNEVSIQFENDLININDLYQGIGSIINFTLIGPDGSELKNNSIQLKSGNFYIKTTLWNETTQSYITKFDNLYDVILYSDNIFGNELYSNYEIDRKLNWDATGSDYYAFAKHASQKDPLVLSYFMQEEKTSILEISEMASFRLPNYLNYIDVYCYIWNNDSLAYDIRFTFNETDFTVLDNGTIEWREGIDFVNFTAKDDQIIFNYYGSDYAKIIRDTQKNGLFLKILIPNMYSTHSTIDMLQIVFRDFDNNEFKFSMNSLAFDKYFQNAADYKRVIPGLSELLEIPLYIDFAKLATTELSATFDITQIYSINFAVVDAPVWPGSLGMYNPNNNITIVNYPYQIFGVSELAFFDILANNTGLTVDLEEYTYDFVTDSNAIMIDPFNNTI</sequence>
<protein>
    <submittedName>
        <fullName evidence="1">Uncharacterized protein</fullName>
    </submittedName>
</protein>
<accession>A0A0F9GLV3</accession>
<gene>
    <name evidence="1" type="ORF">LCGC14_1811320</name>
</gene>
<dbReference type="AlphaFoldDB" id="A0A0F9GLV3"/>
<evidence type="ECO:0000313" key="1">
    <source>
        <dbReference type="EMBL" id="KKL99748.1"/>
    </source>
</evidence>
<proteinExistence type="predicted"/>
<dbReference type="EMBL" id="LAZR01017598">
    <property type="protein sequence ID" value="KKL99748.1"/>
    <property type="molecule type" value="Genomic_DNA"/>
</dbReference>